<name>A0AA42MBU3_ACIJO</name>
<dbReference type="AlphaFoldDB" id="A0AA42MBU3"/>
<accession>A0AA42MBU3</accession>
<evidence type="ECO:0000313" key="2">
    <source>
        <dbReference type="Proteomes" id="UP001160116"/>
    </source>
</evidence>
<dbReference type="RefSeq" id="WP_279679230.1">
    <property type="nucleotide sequence ID" value="NZ_JAOCCL010000043.1"/>
</dbReference>
<proteinExistence type="predicted"/>
<reference evidence="1" key="1">
    <citation type="submission" date="2022-09" db="EMBL/GenBank/DDBJ databases">
        <title>Intensive care unit water sources are persistently colonized with multi-drug resistant bacteria and are the site of extensive horizontal gene transfer of antibiotic resistance genes.</title>
        <authorList>
            <person name="Diorio-Toth L."/>
        </authorList>
    </citation>
    <scope>NUCLEOTIDE SEQUENCE</scope>
    <source>
        <strain evidence="1">GD03885</strain>
    </source>
</reference>
<comment type="caution">
    <text evidence="1">The sequence shown here is derived from an EMBL/GenBank/DDBJ whole genome shotgun (WGS) entry which is preliminary data.</text>
</comment>
<dbReference type="Proteomes" id="UP001160116">
    <property type="component" value="Unassembled WGS sequence"/>
</dbReference>
<evidence type="ECO:0000313" key="1">
    <source>
        <dbReference type="EMBL" id="MDH0827515.1"/>
    </source>
</evidence>
<dbReference type="EMBL" id="JAOCCL010000043">
    <property type="protein sequence ID" value="MDH0827515.1"/>
    <property type="molecule type" value="Genomic_DNA"/>
</dbReference>
<sequence>MTTYNEAQTFCEIEKFIKDVVDNQINCEQFKQQIVPLIIKSRRFFIDGYDYIDSIIIFKQIERALFQANKFRFFENIHELPDHVIELMISDIQSKFEFIQAGHRYDQKKNKAEMKKVENFLLEAMQYTDCLMIFPIRFGIREGISSLGFNGFECYVNAILREVRARESNLFRCIHSVIWKIKHHPEHGYYLQIYFIYAGQAQDTTLPDHANKLIAKCEELSNGYGEVHIEEQAKKGWSVNCQDDRQIQRILQLLKSDFNANSKNHYLRVMRTRGKTFNCEPISLKMN</sequence>
<protein>
    <submittedName>
        <fullName evidence="1">Uncharacterized protein</fullName>
    </submittedName>
</protein>
<organism evidence="1 2">
    <name type="scientific">Acinetobacter johnsonii</name>
    <dbReference type="NCBI Taxonomy" id="40214"/>
    <lineage>
        <taxon>Bacteria</taxon>
        <taxon>Pseudomonadati</taxon>
        <taxon>Pseudomonadota</taxon>
        <taxon>Gammaproteobacteria</taxon>
        <taxon>Moraxellales</taxon>
        <taxon>Moraxellaceae</taxon>
        <taxon>Acinetobacter</taxon>
    </lineage>
</organism>
<gene>
    <name evidence="1" type="ORF">N5C97_13690</name>
</gene>